<dbReference type="RefSeq" id="WP_033360892.1">
    <property type="nucleotide sequence ID" value="NZ_CP073767.1"/>
</dbReference>
<dbReference type="CDD" id="cd07043">
    <property type="entry name" value="STAS_anti-anti-sigma_factors"/>
    <property type="match status" value="1"/>
</dbReference>
<dbReference type="InterPro" id="IPR003658">
    <property type="entry name" value="Anti-sigma_ant"/>
</dbReference>
<feature type="domain" description="STAS" evidence="3">
    <location>
        <begin position="4"/>
        <end position="110"/>
    </location>
</feature>
<comment type="similarity">
    <text evidence="1 2">Belongs to the anti-sigma-factor antagonist family.</text>
</comment>
<accession>A0A9Q9ILA2</accession>
<name>A0A9Q9ILA2_9ACTN</name>
<dbReference type="Proteomes" id="UP001058003">
    <property type="component" value="Chromosome"/>
</dbReference>
<dbReference type="EMBL" id="CP073767">
    <property type="protein sequence ID" value="UWZ57741.1"/>
    <property type="molecule type" value="Genomic_DNA"/>
</dbReference>
<dbReference type="KEGG" id="daur:Daura_17170"/>
<dbReference type="InterPro" id="IPR002645">
    <property type="entry name" value="STAS_dom"/>
</dbReference>
<dbReference type="GO" id="GO:0043856">
    <property type="term" value="F:anti-sigma factor antagonist activity"/>
    <property type="evidence" value="ECO:0007669"/>
    <property type="project" value="InterPro"/>
</dbReference>
<dbReference type="PANTHER" id="PTHR33495">
    <property type="entry name" value="ANTI-SIGMA FACTOR ANTAGONIST TM_1081-RELATED-RELATED"/>
    <property type="match status" value="1"/>
</dbReference>
<keyword evidence="5" id="KW-1185">Reference proteome</keyword>
<evidence type="ECO:0000256" key="2">
    <source>
        <dbReference type="RuleBase" id="RU003749"/>
    </source>
</evidence>
<dbReference type="InterPro" id="IPR058548">
    <property type="entry name" value="MlaB-like_STAS"/>
</dbReference>
<dbReference type="InterPro" id="IPR036513">
    <property type="entry name" value="STAS_dom_sf"/>
</dbReference>
<evidence type="ECO:0000313" key="5">
    <source>
        <dbReference type="Proteomes" id="UP001058003"/>
    </source>
</evidence>
<dbReference type="AlphaFoldDB" id="A0A9Q9ILA2"/>
<sequence>MALFEARTSAEDGRAVVSLVGECDLTVRDELTAALLAAVDSAPVTVVDLAGLRFIDSSGVHGLVKGHHAAQRQGHRLHVVNASGTVAQVLEMTGIGQLLAPPVNGTGPVS</sequence>
<proteinExistence type="inferred from homology"/>
<evidence type="ECO:0000259" key="3">
    <source>
        <dbReference type="PROSITE" id="PS50801"/>
    </source>
</evidence>
<evidence type="ECO:0000256" key="1">
    <source>
        <dbReference type="ARBA" id="ARBA00009013"/>
    </source>
</evidence>
<dbReference type="NCBIfam" id="TIGR00377">
    <property type="entry name" value="ant_ant_sig"/>
    <property type="match status" value="1"/>
</dbReference>
<organism evidence="4 5">
    <name type="scientific">Dactylosporangium aurantiacum</name>
    <dbReference type="NCBI Taxonomy" id="35754"/>
    <lineage>
        <taxon>Bacteria</taxon>
        <taxon>Bacillati</taxon>
        <taxon>Actinomycetota</taxon>
        <taxon>Actinomycetes</taxon>
        <taxon>Micromonosporales</taxon>
        <taxon>Micromonosporaceae</taxon>
        <taxon>Dactylosporangium</taxon>
    </lineage>
</organism>
<dbReference type="PANTHER" id="PTHR33495:SF2">
    <property type="entry name" value="ANTI-SIGMA FACTOR ANTAGONIST TM_1081-RELATED"/>
    <property type="match status" value="1"/>
</dbReference>
<reference evidence="4" key="1">
    <citation type="submission" date="2021-04" db="EMBL/GenBank/DDBJ databases">
        <title>Dactylosporangium aurantiacum NRRL B-8018 full assembly.</title>
        <authorList>
            <person name="Hartkoorn R.C."/>
            <person name="Beaudoing E."/>
            <person name="Hot D."/>
        </authorList>
    </citation>
    <scope>NUCLEOTIDE SEQUENCE</scope>
    <source>
        <strain evidence="4">NRRL B-8018</strain>
    </source>
</reference>
<dbReference type="Gene3D" id="3.30.750.24">
    <property type="entry name" value="STAS domain"/>
    <property type="match status" value="1"/>
</dbReference>
<dbReference type="PROSITE" id="PS50801">
    <property type="entry name" value="STAS"/>
    <property type="match status" value="1"/>
</dbReference>
<dbReference type="OrthoDB" id="3387413at2"/>
<protein>
    <recommendedName>
        <fullName evidence="2">Anti-sigma factor antagonist</fullName>
    </recommendedName>
</protein>
<gene>
    <name evidence="4" type="ORF">Daura_17170</name>
</gene>
<dbReference type="Pfam" id="PF13466">
    <property type="entry name" value="STAS_2"/>
    <property type="match status" value="1"/>
</dbReference>
<evidence type="ECO:0000313" key="4">
    <source>
        <dbReference type="EMBL" id="UWZ57741.1"/>
    </source>
</evidence>
<dbReference type="SUPFAM" id="SSF52091">
    <property type="entry name" value="SpoIIaa-like"/>
    <property type="match status" value="1"/>
</dbReference>